<name>A0A132MIF9_9ACTN</name>
<keyword evidence="3 4" id="KW-0067">ATP-binding</keyword>
<evidence type="ECO:0000313" key="6">
    <source>
        <dbReference type="EMBL" id="KWW97626.1"/>
    </source>
</evidence>
<dbReference type="EMBL" id="JYIJ01000019">
    <property type="protein sequence ID" value="KWW97626.1"/>
    <property type="molecule type" value="Genomic_DNA"/>
</dbReference>
<dbReference type="InterPro" id="IPR002698">
    <property type="entry name" value="FTHF_cligase"/>
</dbReference>
<dbReference type="SUPFAM" id="SSF100950">
    <property type="entry name" value="NagB/RpiA/CoA transferase-like"/>
    <property type="match status" value="1"/>
</dbReference>
<evidence type="ECO:0000256" key="5">
    <source>
        <dbReference type="RuleBase" id="RU361279"/>
    </source>
</evidence>
<dbReference type="GO" id="GO:0035999">
    <property type="term" value="P:tetrahydrofolate interconversion"/>
    <property type="evidence" value="ECO:0007669"/>
    <property type="project" value="TreeGrafter"/>
</dbReference>
<evidence type="ECO:0000256" key="2">
    <source>
        <dbReference type="ARBA" id="ARBA00022741"/>
    </source>
</evidence>
<dbReference type="GO" id="GO:0046872">
    <property type="term" value="F:metal ion binding"/>
    <property type="evidence" value="ECO:0007669"/>
    <property type="project" value="UniProtKB-KW"/>
</dbReference>
<reference evidence="6 7" key="1">
    <citation type="submission" date="2015-02" db="EMBL/GenBank/DDBJ databases">
        <title>Physiological reanalysis, assessment of diazotrophy, and genome sequences of multiple isolates of Streptomyces thermoautotrophicus.</title>
        <authorList>
            <person name="MacKellar D.C."/>
            <person name="Lieber L."/>
            <person name="Norman J."/>
            <person name="Bolger A."/>
            <person name="Tobin C."/>
            <person name="Murray J.W."/>
            <person name="Prell J."/>
        </authorList>
    </citation>
    <scope>NUCLEOTIDE SEQUENCE [LARGE SCALE GENOMIC DNA]</scope>
    <source>
        <strain evidence="6 7">UBT1</strain>
    </source>
</reference>
<keyword evidence="5" id="KW-0460">Magnesium</keyword>
<comment type="catalytic activity">
    <reaction evidence="5">
        <text>(6S)-5-formyl-5,6,7,8-tetrahydrofolate + ATP = (6R)-5,10-methenyltetrahydrofolate + ADP + phosphate</text>
        <dbReference type="Rhea" id="RHEA:10488"/>
        <dbReference type="ChEBI" id="CHEBI:30616"/>
        <dbReference type="ChEBI" id="CHEBI:43474"/>
        <dbReference type="ChEBI" id="CHEBI:57455"/>
        <dbReference type="ChEBI" id="CHEBI:57457"/>
        <dbReference type="ChEBI" id="CHEBI:456216"/>
        <dbReference type="EC" id="6.3.3.2"/>
    </reaction>
</comment>
<keyword evidence="2 4" id="KW-0547">Nucleotide-binding</keyword>
<accession>A0A132MIF9</accession>
<proteinExistence type="inferred from homology"/>
<feature type="binding site" evidence="4">
    <location>
        <begin position="7"/>
        <end position="11"/>
    </location>
    <ligand>
        <name>ATP</name>
        <dbReference type="ChEBI" id="CHEBI:30616"/>
    </ligand>
</feature>
<feature type="binding site" evidence="4">
    <location>
        <position position="53"/>
    </location>
    <ligand>
        <name>substrate</name>
    </ligand>
</feature>
<dbReference type="InterPro" id="IPR024185">
    <property type="entry name" value="FTHF_cligase-like_sf"/>
</dbReference>
<comment type="caution">
    <text evidence="6">The sequence shown here is derived from an EMBL/GenBank/DDBJ whole genome shotgun (WGS) entry which is preliminary data.</text>
</comment>
<organism evidence="6 7">
    <name type="scientific">Carbonactinospora thermoautotrophica</name>
    <dbReference type="NCBI Taxonomy" id="1469144"/>
    <lineage>
        <taxon>Bacteria</taxon>
        <taxon>Bacillati</taxon>
        <taxon>Actinomycetota</taxon>
        <taxon>Actinomycetes</taxon>
        <taxon>Kitasatosporales</taxon>
        <taxon>Carbonactinosporaceae</taxon>
        <taxon>Carbonactinospora</taxon>
    </lineage>
</organism>
<keyword evidence="6" id="KW-0436">Ligase</keyword>
<keyword evidence="5" id="KW-0479">Metal-binding</keyword>
<comment type="cofactor">
    <cofactor evidence="5">
        <name>Mg(2+)</name>
        <dbReference type="ChEBI" id="CHEBI:18420"/>
    </cofactor>
</comment>
<feature type="binding site" evidence="4">
    <location>
        <position position="58"/>
    </location>
    <ligand>
        <name>substrate</name>
    </ligand>
</feature>
<evidence type="ECO:0000313" key="7">
    <source>
        <dbReference type="Proteomes" id="UP000070659"/>
    </source>
</evidence>
<dbReference type="GO" id="GO:0005524">
    <property type="term" value="F:ATP binding"/>
    <property type="evidence" value="ECO:0007669"/>
    <property type="project" value="UniProtKB-KW"/>
</dbReference>
<evidence type="ECO:0000256" key="4">
    <source>
        <dbReference type="PIRSR" id="PIRSR006806-1"/>
    </source>
</evidence>
<dbReference type="Proteomes" id="UP000070659">
    <property type="component" value="Unassembled WGS sequence"/>
</dbReference>
<dbReference type="GO" id="GO:0030272">
    <property type="term" value="F:5-formyltetrahydrofolate cyclo-ligase activity"/>
    <property type="evidence" value="ECO:0007669"/>
    <property type="project" value="UniProtKB-EC"/>
</dbReference>
<dbReference type="Gene3D" id="3.40.50.10420">
    <property type="entry name" value="NagB/RpiA/CoA transferase-like"/>
    <property type="match status" value="1"/>
</dbReference>
<feature type="binding site" evidence="4">
    <location>
        <begin position="136"/>
        <end position="144"/>
    </location>
    <ligand>
        <name>ATP</name>
        <dbReference type="ChEBI" id="CHEBI:30616"/>
    </ligand>
</feature>
<protein>
    <recommendedName>
        <fullName evidence="5">5-formyltetrahydrofolate cyclo-ligase</fullName>
        <ecNumber evidence="5">6.3.3.2</ecNumber>
    </recommendedName>
</protein>
<dbReference type="PANTHER" id="PTHR23407:SF1">
    <property type="entry name" value="5-FORMYLTETRAHYDROFOLATE CYCLO-LIGASE"/>
    <property type="match status" value="1"/>
</dbReference>
<dbReference type="PATRIC" id="fig|1469144.8.peg.350"/>
<dbReference type="Pfam" id="PF01812">
    <property type="entry name" value="5-FTHF_cyc-lig"/>
    <property type="match status" value="1"/>
</dbReference>
<sequence>MDQFREKRAIRSRILANRATLGAAERRTLGAALRDRALALPEVARAGCVACYVSVGSEPDTRELLTALYERGVRVLLPVLLPDLDLDWGVYAGEGSLTAGGRGLLEPAGDRLGVSGVAAADVVLVPAVAVDRRGMRLGRGGGSYDRALTRVPPGRLVAALLYDGELVESVPALPHDRPVGAVVTPSGVHRFDARG</sequence>
<comment type="similarity">
    <text evidence="1 5">Belongs to the 5-formyltetrahydrofolate cyclo-ligase family.</text>
</comment>
<dbReference type="GO" id="GO:0009396">
    <property type="term" value="P:folic acid-containing compound biosynthetic process"/>
    <property type="evidence" value="ECO:0007669"/>
    <property type="project" value="TreeGrafter"/>
</dbReference>
<dbReference type="InterPro" id="IPR037171">
    <property type="entry name" value="NagB/RpiA_transferase-like"/>
</dbReference>
<dbReference type="RefSeq" id="WP_067071305.1">
    <property type="nucleotide sequence ID" value="NZ_JYIJ01000019.1"/>
</dbReference>
<gene>
    <name evidence="6" type="ORF">TH66_18890</name>
</gene>
<evidence type="ECO:0000256" key="1">
    <source>
        <dbReference type="ARBA" id="ARBA00010638"/>
    </source>
</evidence>
<dbReference type="EC" id="6.3.3.2" evidence="5"/>
<dbReference type="AlphaFoldDB" id="A0A132MIF9"/>
<evidence type="ECO:0000256" key="3">
    <source>
        <dbReference type="ARBA" id="ARBA00022840"/>
    </source>
</evidence>
<dbReference type="PIRSF" id="PIRSF006806">
    <property type="entry name" value="FTHF_cligase"/>
    <property type="match status" value="1"/>
</dbReference>
<dbReference type="PANTHER" id="PTHR23407">
    <property type="entry name" value="ATPASE INHIBITOR/5-FORMYLTETRAHYDROFOLATE CYCLO-LIGASE"/>
    <property type="match status" value="1"/>
</dbReference>
<dbReference type="NCBIfam" id="TIGR02727">
    <property type="entry name" value="MTHFS_bact"/>
    <property type="match status" value="1"/>
</dbReference>